<dbReference type="InterPro" id="IPR002495">
    <property type="entry name" value="Glyco_trans_8"/>
</dbReference>
<organism evidence="12">
    <name type="scientific">Darwinula stevensoni</name>
    <dbReference type="NCBI Taxonomy" id="69355"/>
    <lineage>
        <taxon>Eukaryota</taxon>
        <taxon>Metazoa</taxon>
        <taxon>Ecdysozoa</taxon>
        <taxon>Arthropoda</taxon>
        <taxon>Crustacea</taxon>
        <taxon>Oligostraca</taxon>
        <taxon>Ostracoda</taxon>
        <taxon>Podocopa</taxon>
        <taxon>Podocopida</taxon>
        <taxon>Darwinulocopina</taxon>
        <taxon>Darwinuloidea</taxon>
        <taxon>Darwinulidae</taxon>
        <taxon>Darwinula</taxon>
    </lineage>
</organism>
<feature type="binding site" evidence="7">
    <location>
        <position position="726"/>
    </location>
    <ligand>
        <name>ATP</name>
        <dbReference type="ChEBI" id="CHEBI:30616"/>
    </ligand>
</feature>
<dbReference type="Pfam" id="PF00069">
    <property type="entry name" value="Pkinase"/>
    <property type="match status" value="1"/>
</dbReference>
<keyword evidence="3" id="KW-0808">Transferase</keyword>
<protein>
    <recommendedName>
        <fullName evidence="11">Protein kinase domain-containing protein</fullName>
    </recommendedName>
</protein>
<dbReference type="PROSITE" id="PS00108">
    <property type="entry name" value="PROTEIN_KINASE_ST"/>
    <property type="match status" value="1"/>
</dbReference>
<feature type="chain" id="PRO_5036208979" description="Protein kinase domain-containing protein" evidence="10">
    <location>
        <begin position="21"/>
        <end position="1954"/>
    </location>
</feature>
<feature type="compositionally biased region" description="Low complexity" evidence="9">
    <location>
        <begin position="1166"/>
        <end position="1179"/>
    </location>
</feature>
<accession>A0A7R8X444</accession>
<dbReference type="Proteomes" id="UP000677054">
    <property type="component" value="Unassembled WGS sequence"/>
</dbReference>
<dbReference type="SUPFAM" id="SSF53448">
    <property type="entry name" value="Nucleotide-diphospho-sugar transferases"/>
    <property type="match status" value="2"/>
</dbReference>
<feature type="compositionally biased region" description="Polar residues" evidence="9">
    <location>
        <begin position="1253"/>
        <end position="1275"/>
    </location>
</feature>
<feature type="compositionally biased region" description="Polar residues" evidence="9">
    <location>
        <begin position="1017"/>
        <end position="1026"/>
    </location>
</feature>
<evidence type="ECO:0000256" key="4">
    <source>
        <dbReference type="ARBA" id="ARBA00022741"/>
    </source>
</evidence>
<feature type="compositionally biased region" description="Basic and acidic residues" evidence="9">
    <location>
        <begin position="1481"/>
        <end position="1493"/>
    </location>
</feature>
<dbReference type="SMART" id="SM00220">
    <property type="entry name" value="S_TKc"/>
    <property type="match status" value="1"/>
</dbReference>
<dbReference type="PROSITE" id="PS50011">
    <property type="entry name" value="PROTEIN_KINASE_DOM"/>
    <property type="match status" value="1"/>
</dbReference>
<name>A0A7R8X444_9CRUS</name>
<dbReference type="InterPro" id="IPR051585">
    <property type="entry name" value="STE20_Ser/Thr_Kinases"/>
</dbReference>
<dbReference type="InterPro" id="IPR022165">
    <property type="entry name" value="PKK"/>
</dbReference>
<evidence type="ECO:0000256" key="10">
    <source>
        <dbReference type="SAM" id="SignalP"/>
    </source>
</evidence>
<dbReference type="PANTHER" id="PTHR46538">
    <property type="entry name" value="PROTEIN KINASE DOMAIN-CONTAINING PROTEIN"/>
    <property type="match status" value="1"/>
</dbReference>
<keyword evidence="8" id="KW-0175">Coiled coil</keyword>
<feature type="region of interest" description="Disordered" evidence="9">
    <location>
        <begin position="1928"/>
        <end position="1954"/>
    </location>
</feature>
<keyword evidence="5" id="KW-0418">Kinase</keyword>
<dbReference type="InterPro" id="IPR017441">
    <property type="entry name" value="Protein_kinase_ATP_BS"/>
</dbReference>
<evidence type="ECO:0000256" key="6">
    <source>
        <dbReference type="ARBA" id="ARBA00022840"/>
    </source>
</evidence>
<keyword evidence="10" id="KW-0732">Signal</keyword>
<evidence type="ECO:0000313" key="13">
    <source>
        <dbReference type="Proteomes" id="UP000677054"/>
    </source>
</evidence>
<keyword evidence="6 7" id="KW-0067">ATP-binding</keyword>
<dbReference type="OrthoDB" id="10027016at2759"/>
<dbReference type="GO" id="GO:0005524">
    <property type="term" value="F:ATP binding"/>
    <property type="evidence" value="ECO:0007669"/>
    <property type="project" value="UniProtKB-UniRule"/>
</dbReference>
<dbReference type="Gene3D" id="1.10.510.10">
    <property type="entry name" value="Transferase(Phosphotransferase) domain 1"/>
    <property type="match status" value="1"/>
</dbReference>
<dbReference type="EMBL" id="LR899951">
    <property type="protein sequence ID" value="CAD7243448.1"/>
    <property type="molecule type" value="Genomic_DNA"/>
</dbReference>
<feature type="region of interest" description="Disordered" evidence="9">
    <location>
        <begin position="980"/>
        <end position="1122"/>
    </location>
</feature>
<dbReference type="InterPro" id="IPR000719">
    <property type="entry name" value="Prot_kinase_dom"/>
</dbReference>
<feature type="compositionally biased region" description="Basic and acidic residues" evidence="9">
    <location>
        <begin position="1237"/>
        <end position="1247"/>
    </location>
</feature>
<gene>
    <name evidence="12" type="ORF">DSTB1V02_LOCUS3371</name>
</gene>
<dbReference type="InterPro" id="IPR011009">
    <property type="entry name" value="Kinase-like_dom_sf"/>
</dbReference>
<feature type="compositionally biased region" description="Low complexity" evidence="9">
    <location>
        <begin position="1207"/>
        <end position="1220"/>
    </location>
</feature>
<dbReference type="InterPro" id="IPR029044">
    <property type="entry name" value="Nucleotide-diphossugar_trans"/>
</dbReference>
<dbReference type="InterPro" id="IPR008271">
    <property type="entry name" value="Ser/Thr_kinase_AS"/>
</dbReference>
<dbReference type="Pfam" id="PF12474">
    <property type="entry name" value="PKK"/>
    <property type="match status" value="2"/>
</dbReference>
<evidence type="ECO:0000256" key="9">
    <source>
        <dbReference type="SAM" id="MobiDB-lite"/>
    </source>
</evidence>
<dbReference type="GO" id="GO:0016757">
    <property type="term" value="F:glycosyltransferase activity"/>
    <property type="evidence" value="ECO:0007669"/>
    <property type="project" value="InterPro"/>
</dbReference>
<dbReference type="Gene3D" id="3.30.200.20">
    <property type="entry name" value="Phosphorylase Kinase, domain 1"/>
    <property type="match status" value="1"/>
</dbReference>
<dbReference type="FunFam" id="3.30.200.20:FF:000353">
    <property type="entry name" value="Sterile20-like kinase, isoform B"/>
    <property type="match status" value="1"/>
</dbReference>
<evidence type="ECO:0000256" key="8">
    <source>
        <dbReference type="SAM" id="Coils"/>
    </source>
</evidence>
<reference evidence="12" key="1">
    <citation type="submission" date="2020-11" db="EMBL/GenBank/DDBJ databases">
        <authorList>
            <person name="Tran Van P."/>
        </authorList>
    </citation>
    <scope>NUCLEOTIDE SEQUENCE</scope>
</reference>
<dbReference type="FunFam" id="1.10.510.10:FF:001091">
    <property type="entry name" value="STE family protein kinase"/>
    <property type="match status" value="1"/>
</dbReference>
<feature type="compositionally biased region" description="Polar residues" evidence="9">
    <location>
        <begin position="1442"/>
        <end position="1452"/>
    </location>
</feature>
<dbReference type="GO" id="GO:0004674">
    <property type="term" value="F:protein serine/threonine kinase activity"/>
    <property type="evidence" value="ECO:0007669"/>
    <property type="project" value="UniProtKB-KW"/>
</dbReference>
<keyword evidence="13" id="KW-1185">Reference proteome</keyword>
<keyword evidence="4 7" id="KW-0547">Nucleotide-binding</keyword>
<evidence type="ECO:0000256" key="5">
    <source>
        <dbReference type="ARBA" id="ARBA00022777"/>
    </source>
</evidence>
<feature type="compositionally biased region" description="Polar residues" evidence="9">
    <location>
        <begin position="1945"/>
        <end position="1954"/>
    </location>
</feature>
<dbReference type="PROSITE" id="PS00107">
    <property type="entry name" value="PROTEIN_KINASE_ATP"/>
    <property type="match status" value="1"/>
</dbReference>
<feature type="coiled-coil region" evidence="8">
    <location>
        <begin position="1808"/>
        <end position="1890"/>
    </location>
</feature>
<feature type="compositionally biased region" description="Polar residues" evidence="9">
    <location>
        <begin position="1221"/>
        <end position="1235"/>
    </location>
</feature>
<evidence type="ECO:0000256" key="3">
    <source>
        <dbReference type="ARBA" id="ARBA00022679"/>
    </source>
</evidence>
<evidence type="ECO:0000256" key="2">
    <source>
        <dbReference type="ARBA" id="ARBA00022553"/>
    </source>
</evidence>
<feature type="compositionally biased region" description="Polar residues" evidence="9">
    <location>
        <begin position="1301"/>
        <end position="1320"/>
    </location>
</feature>
<evidence type="ECO:0000256" key="1">
    <source>
        <dbReference type="ARBA" id="ARBA00022527"/>
    </source>
</evidence>
<feature type="signal peptide" evidence="10">
    <location>
        <begin position="1"/>
        <end position="20"/>
    </location>
</feature>
<dbReference type="Gene3D" id="3.90.550.10">
    <property type="entry name" value="Spore Coat Polysaccharide Biosynthesis Protein SpsA, Chain A"/>
    <property type="match status" value="2"/>
</dbReference>
<feature type="region of interest" description="Disordered" evidence="9">
    <location>
        <begin position="1153"/>
        <end position="1500"/>
    </location>
</feature>
<evidence type="ECO:0000256" key="7">
    <source>
        <dbReference type="PROSITE-ProRule" id="PRU10141"/>
    </source>
</evidence>
<feature type="compositionally biased region" description="Basic and acidic residues" evidence="9">
    <location>
        <begin position="1088"/>
        <end position="1109"/>
    </location>
</feature>
<proteinExistence type="predicted"/>
<feature type="coiled-coil region" evidence="8">
    <location>
        <begin position="1626"/>
        <end position="1721"/>
    </location>
</feature>
<evidence type="ECO:0000259" key="11">
    <source>
        <dbReference type="PROSITE" id="PS50011"/>
    </source>
</evidence>
<sequence>MNTFLLVMFVVLLVLQPIPCDMTVCHRLTWDSLFFPWYESCPVWLNQAAEIKMVLVVTCCLMDRVPEAVTMIKSAVQFTPTPFHIVFFTDHTALHVLQSQLPSLLPSHVTAEFYPPMFPGDDWANMFAPCSSQRLFFPSILPFDAVLYVDTDVIFMSSVEEIWSHFKAMNSSQFLGASLELEEHSFGHYGSGASQIPFYGPSGLNAGVLLMNLTRMRSFDWGRQIMTLHSKYQSQYHFGDQDIINIVGHIHPEFIYLLPCRFNFRPMHCLSLTHCTRIDEDSICTPDNMCKSAGVQGAAIVHGNIKMFHGSWSPFRALYEAMRDWDPNLGIKALLKQVRKDFDVMDKEPCARHGNIITKSLDNLVRKLSPSAGEQTVITVLCGEDHSALNVTLLSLTLLTKNPFRLIVLSEQISASVLGSVADHLPSWTKVEVRSFNTKEVFQPDRSCSAWRFLALHLLQDVDSAVYVDPGTVFFTPLDELHSFFSLMNSSHAIALSLIDGDPEYELSEYTSQSILPYYGSSGIHLGVALVSLIRLRNSAFFHQLENIQAEYPESIQSDQDLLNVFLSKNPGLVLDLPCRFNYREEMCNSVYQCNDVTNKSTCTSVSSCASATQDGIAVLHPAAFLEQREPIFQAVFDAYKEISLPLNPFAYEQQLESIRMSFLSNLKKVFNLGAVDTKRRRTFDHIRTDADPKDVWHIVGELGDGAFGKVYKAQHKEKQILAAAKICELEDEEDLSDFTIEIDILSECQHPNVVGLYEAFFFEGKLWMLIEYCDGGALDSIMVDLDKPLNEPQIAYVCQSMCQALDFLHRNRVIHRDLKAGNVLLTMDAGVKLADFGVSAKNRYTLQKRDTFIGTPYWMAPEVVSCETFRDHPYDFKVDIWSLGITLIEFAQMEPPNHEMSPMRVLLKIQKSEPPKLNQPQKWSRSFNEFIATCLVKDPQKRPTASRLLEHSFINRVLDSKSIRDLLLEYKAEIVEETLEDAEDAQDDVSEGDVSESRFSRLSLSSASGTVKVEEVQNNSDSPSTAREGHTPMKAKPNRKSCGSLDRLSIDFDSPSEVESRRRTEKRPAPAPPIPVSQVDSKMPSKPIEKESRKSENEPSKEERKEVVSEPTVPLPVIKDNFPLPIIKEGVPLPIRDDLPLPIKDGLPLSIKDGLPLPIIKDDFSPAPSSSPSMSDSPVPEPVADEPKDLSSPSVSVSISRKETSNESIPIPSNDNSSITQVVIISSGTSSPAPSKTDDSGLRLDESEVVIINSSMSYPNAPTSTDDSVMNSDSGAEVSHVSIVTVGDREEVRDSAAAAETQSNVSSLSFDTHSLSERSCPSGGDEPPQTIILEGTTVSSSDVDQLDKDPGQNGKTTPNEVPLDHNENESDDEPNEARPPIKVNITLEKTTSLNDEEATEIHTSPAGSRPPSQPLKRHPSPDYDREPPVTPSIPVKKEGWETNSDTTSSSRGSDKENLPSNGEPVQLRKKPSATAAAQAARERNARKEEMNLKKKTRKRTRKFEIDGVTVTTTTSKIIYGDEEGMLYDDHVLRKQELRELKMLQKQEQKQFQDLALKAQLARDQQDRKFEQDMGTLIRQFDTELENMTRTQKVQVEKAEQQLDMDLRLHSRKIRAEQERELKQFREGLKHEMKLMKQDIERMSKDKRKEAMKVRKDKMEQDHAEREKAFLEKLNDEHETALKRLNEKHREKIAMMEKQFLQQKQQLLRSREAAIWELEEKQIHDKHQLAKRQLKDIFFLQRYQMSVRHDKEIDQVKRMNARREEELLKAQEIEKRQLPKRIRAERKAREMMFRESMRISAVNILNPEQEKERLKRFQEQENKRYKAEQERCRLKQLRQLEDTRQMAEAAVKELESMQNEKRRLLMEHEMQKLKQQEEEYSRELREWRALLKPRKQRLEDEFVQQLSEQEKFYGVSLRSNTPDAYTAELYVPGRPSSRSSGSPALSLQNDPIQP</sequence>
<keyword evidence="2" id="KW-0597">Phosphoprotein</keyword>
<dbReference type="Pfam" id="PF01501">
    <property type="entry name" value="Glyco_transf_8"/>
    <property type="match status" value="1"/>
</dbReference>
<keyword evidence="1" id="KW-0723">Serine/threonine-protein kinase</keyword>
<feature type="compositionally biased region" description="Basic and acidic residues" evidence="9">
    <location>
        <begin position="1059"/>
        <end position="1069"/>
    </location>
</feature>
<evidence type="ECO:0000313" key="12">
    <source>
        <dbReference type="EMBL" id="CAD7243448.1"/>
    </source>
</evidence>
<dbReference type="PANTHER" id="PTHR46538:SF3">
    <property type="entry name" value="PROTEIN KINASE DOMAIN-CONTAINING PROTEIN"/>
    <property type="match status" value="1"/>
</dbReference>
<feature type="compositionally biased region" description="Acidic residues" evidence="9">
    <location>
        <begin position="980"/>
        <end position="995"/>
    </location>
</feature>
<dbReference type="EMBL" id="CAJPEV010000434">
    <property type="protein sequence ID" value="CAG0885232.1"/>
    <property type="molecule type" value="Genomic_DNA"/>
</dbReference>
<dbReference type="CDD" id="cd06611">
    <property type="entry name" value="STKc_SLK_like"/>
    <property type="match status" value="1"/>
</dbReference>
<feature type="domain" description="Protein kinase" evidence="11">
    <location>
        <begin position="697"/>
        <end position="955"/>
    </location>
</feature>
<dbReference type="SUPFAM" id="SSF56112">
    <property type="entry name" value="Protein kinase-like (PK-like)"/>
    <property type="match status" value="1"/>
</dbReference>
<feature type="compositionally biased region" description="Low complexity" evidence="9">
    <location>
        <begin position="1932"/>
        <end position="1943"/>
    </location>
</feature>